<accession>A0ABR9JAH4</accession>
<dbReference type="InterPro" id="IPR014746">
    <property type="entry name" value="Gln_synth/guanido_kin_cat_dom"/>
</dbReference>
<dbReference type="EC" id="6.3.2.2" evidence="5"/>
<dbReference type="GO" id="GO:0016874">
    <property type="term" value="F:ligase activity"/>
    <property type="evidence" value="ECO:0007669"/>
    <property type="project" value="UniProtKB-KW"/>
</dbReference>
<dbReference type="NCBIfam" id="TIGR02050">
    <property type="entry name" value="gshA_cyan_rel"/>
    <property type="match status" value="1"/>
</dbReference>
<protein>
    <recommendedName>
        <fullName evidence="5">Putative glutamate--cysteine ligase 2</fullName>
        <ecNumber evidence="5">6.3.2.2</ecNumber>
    </recommendedName>
    <alternativeName>
        <fullName evidence="5">Gamma-glutamylcysteine synthetase 2</fullName>
        <shortName evidence="5">GCS 2</shortName>
        <shortName evidence="5">Gamma-GCS 2</shortName>
    </alternativeName>
</protein>
<evidence type="ECO:0000256" key="2">
    <source>
        <dbReference type="ARBA" id="ARBA00022741"/>
    </source>
</evidence>
<reference evidence="6 7" key="1">
    <citation type="submission" date="2020-10" db="EMBL/GenBank/DDBJ databases">
        <title>Sequencing the genomes of 1000 actinobacteria strains.</title>
        <authorList>
            <person name="Klenk H.-P."/>
        </authorList>
    </citation>
    <scope>NUCLEOTIDE SEQUENCE [LARGE SCALE GENOMIC DNA]</scope>
    <source>
        <strain evidence="6 7">DSM 15474</strain>
    </source>
</reference>
<dbReference type="PANTHER" id="PTHR36510:SF1">
    <property type="entry name" value="GLUTAMATE--CYSTEINE LIGASE 2-RELATED"/>
    <property type="match status" value="1"/>
</dbReference>
<organism evidence="6 7">
    <name type="scientific">Nesterenkonia halotolerans</name>
    <dbReference type="NCBI Taxonomy" id="225325"/>
    <lineage>
        <taxon>Bacteria</taxon>
        <taxon>Bacillati</taxon>
        <taxon>Actinomycetota</taxon>
        <taxon>Actinomycetes</taxon>
        <taxon>Micrococcales</taxon>
        <taxon>Micrococcaceae</taxon>
        <taxon>Nesterenkonia</taxon>
    </lineage>
</organism>
<evidence type="ECO:0000256" key="5">
    <source>
        <dbReference type="HAMAP-Rule" id="MF_01609"/>
    </source>
</evidence>
<evidence type="ECO:0000256" key="4">
    <source>
        <dbReference type="ARBA" id="ARBA00048819"/>
    </source>
</evidence>
<dbReference type="InterPro" id="IPR050141">
    <property type="entry name" value="GCL_type2/YbdK_subfam"/>
</dbReference>
<dbReference type="NCBIfam" id="NF010041">
    <property type="entry name" value="PRK13517.1-1"/>
    <property type="match status" value="1"/>
</dbReference>
<dbReference type="SUPFAM" id="SSF55931">
    <property type="entry name" value="Glutamine synthetase/guanido kinase"/>
    <property type="match status" value="1"/>
</dbReference>
<dbReference type="EMBL" id="JADBEE010000002">
    <property type="protein sequence ID" value="MBE1515905.1"/>
    <property type="molecule type" value="Genomic_DNA"/>
</dbReference>
<proteinExistence type="inferred from homology"/>
<name>A0ABR9JAH4_9MICC</name>
<comment type="similarity">
    <text evidence="5">Belongs to the glutamate--cysteine ligase type 2 family. YbdK subfamily.</text>
</comment>
<keyword evidence="2 5" id="KW-0547">Nucleotide-binding</keyword>
<evidence type="ECO:0000256" key="3">
    <source>
        <dbReference type="ARBA" id="ARBA00022840"/>
    </source>
</evidence>
<gene>
    <name evidence="6" type="ORF">H4W26_002697</name>
</gene>
<evidence type="ECO:0000313" key="6">
    <source>
        <dbReference type="EMBL" id="MBE1515905.1"/>
    </source>
</evidence>
<dbReference type="InterPro" id="IPR006336">
    <property type="entry name" value="GCS2"/>
</dbReference>
<evidence type="ECO:0000313" key="7">
    <source>
        <dbReference type="Proteomes" id="UP000636579"/>
    </source>
</evidence>
<sequence length="374" mass="40933">MRMFGVEEELLLVDASELEPVPWGWKVAQRHGPRPETGHEMTAEFQQEQLEIVYPPQLTLDDQLECLRVGRSWADDAASAFGARAVALATTPGAVTPHLVPNPRFQRIAEWTGITAVQQLTGGMHVHVDVASRAEAVAVLDRIRVWLPTLLALSSNSPFWNGSDTAFHSYRNQLWSRWPNTGPPDAFGSIESYDRQRESLLRSGVPLDEGMLYSDARLCDPHSTLEIRVTDVCLYATHAAVLAALIRALVETAARQWSAGAPPLQVETAVLRAWTWRASRCGLGRALVSPHTGFPGPAAEVVSELLEMVTPVLVEYGELEQVTGMVAEILRTGNGAQHQREAYVNAGDVHDVVAAALYATHEVSDKTPVNVGED</sequence>
<keyword evidence="1 5" id="KW-0436">Ligase</keyword>
<comment type="catalytic activity">
    <reaction evidence="4 5">
        <text>L-cysteine + L-glutamate + ATP = gamma-L-glutamyl-L-cysteine + ADP + phosphate + H(+)</text>
        <dbReference type="Rhea" id="RHEA:13285"/>
        <dbReference type="ChEBI" id="CHEBI:15378"/>
        <dbReference type="ChEBI" id="CHEBI:29985"/>
        <dbReference type="ChEBI" id="CHEBI:30616"/>
        <dbReference type="ChEBI" id="CHEBI:35235"/>
        <dbReference type="ChEBI" id="CHEBI:43474"/>
        <dbReference type="ChEBI" id="CHEBI:58173"/>
        <dbReference type="ChEBI" id="CHEBI:456216"/>
        <dbReference type="EC" id="6.3.2.2"/>
    </reaction>
</comment>
<comment type="caution">
    <text evidence="6">The sequence shown here is derived from an EMBL/GenBank/DDBJ whole genome shotgun (WGS) entry which is preliminary data.</text>
</comment>
<keyword evidence="3 5" id="KW-0067">ATP-binding</keyword>
<dbReference type="HAMAP" id="MF_01609">
    <property type="entry name" value="Glu_cys_ligase_2"/>
    <property type="match status" value="1"/>
</dbReference>
<comment type="function">
    <text evidence="5">ATP-dependent carboxylate-amine ligase which exhibits weak glutamate--cysteine ligase activity.</text>
</comment>
<dbReference type="PANTHER" id="PTHR36510">
    <property type="entry name" value="GLUTAMATE--CYSTEINE LIGASE 2-RELATED"/>
    <property type="match status" value="1"/>
</dbReference>
<keyword evidence="7" id="KW-1185">Reference proteome</keyword>
<dbReference type="InterPro" id="IPR011793">
    <property type="entry name" value="YbdK"/>
</dbReference>
<dbReference type="Pfam" id="PF04107">
    <property type="entry name" value="GCS2"/>
    <property type="match status" value="1"/>
</dbReference>
<evidence type="ECO:0000256" key="1">
    <source>
        <dbReference type="ARBA" id="ARBA00022598"/>
    </source>
</evidence>
<dbReference type="Proteomes" id="UP000636579">
    <property type="component" value="Unassembled WGS sequence"/>
</dbReference>
<dbReference type="Gene3D" id="3.30.590.20">
    <property type="match status" value="1"/>
</dbReference>